<dbReference type="EMBL" id="AMQN01006088">
    <property type="status" value="NOT_ANNOTATED_CDS"/>
    <property type="molecule type" value="Genomic_DNA"/>
</dbReference>
<dbReference type="Gene3D" id="1.25.40.10">
    <property type="entry name" value="Tetratricopeptide repeat domain"/>
    <property type="match status" value="1"/>
</dbReference>
<dbReference type="PANTHER" id="PTHR12197:SF251">
    <property type="entry name" value="EG:BACR7C10.4 PROTEIN"/>
    <property type="match status" value="1"/>
</dbReference>
<dbReference type="SUPFAM" id="SSF82199">
    <property type="entry name" value="SET domain"/>
    <property type="match status" value="1"/>
</dbReference>
<dbReference type="InterPro" id="IPR011990">
    <property type="entry name" value="TPR-like_helical_dom_sf"/>
</dbReference>
<proteinExistence type="predicted"/>
<feature type="domain" description="MYND-type" evidence="5">
    <location>
        <begin position="28"/>
        <end position="69"/>
    </location>
</feature>
<evidence type="ECO:0000256" key="2">
    <source>
        <dbReference type="ARBA" id="ARBA00022771"/>
    </source>
</evidence>
<dbReference type="EMBL" id="KB297594">
    <property type="protein sequence ID" value="ELU10312.1"/>
    <property type="molecule type" value="Genomic_DNA"/>
</dbReference>
<dbReference type="Gene3D" id="1.10.220.160">
    <property type="match status" value="1"/>
</dbReference>
<protein>
    <recommendedName>
        <fullName evidence="5">MYND-type domain-containing protein</fullName>
    </recommendedName>
</protein>
<reference evidence="8" key="1">
    <citation type="submission" date="2012-12" db="EMBL/GenBank/DDBJ databases">
        <authorList>
            <person name="Hellsten U."/>
            <person name="Grimwood J."/>
            <person name="Chapman J.A."/>
            <person name="Shapiro H."/>
            <person name="Aerts A."/>
            <person name="Otillar R.P."/>
            <person name="Terry A.Y."/>
            <person name="Boore J.L."/>
            <person name="Simakov O."/>
            <person name="Marletaz F."/>
            <person name="Cho S.-J."/>
            <person name="Edsinger-Gonzales E."/>
            <person name="Havlak P."/>
            <person name="Kuo D.-H."/>
            <person name="Larsson T."/>
            <person name="Lv J."/>
            <person name="Arendt D."/>
            <person name="Savage R."/>
            <person name="Osoegawa K."/>
            <person name="de Jong P."/>
            <person name="Lindberg D.R."/>
            <person name="Seaver E.C."/>
            <person name="Weisblat D.A."/>
            <person name="Putnam N.H."/>
            <person name="Grigoriev I.V."/>
            <person name="Rokhsar D.S."/>
        </authorList>
    </citation>
    <scope>NUCLEOTIDE SEQUENCE</scope>
    <source>
        <strain evidence="8">I ESC-2004</strain>
    </source>
</reference>
<dbReference type="Pfam" id="PF01753">
    <property type="entry name" value="zf-MYND"/>
    <property type="match status" value="1"/>
</dbReference>
<keyword evidence="8" id="KW-1185">Reference proteome</keyword>
<dbReference type="InterPro" id="IPR050869">
    <property type="entry name" value="H3K4_H4K5_MeTrfase"/>
</dbReference>
<dbReference type="Proteomes" id="UP000014760">
    <property type="component" value="Unassembled WGS sequence"/>
</dbReference>
<dbReference type="GO" id="GO:0008270">
    <property type="term" value="F:zinc ion binding"/>
    <property type="evidence" value="ECO:0007669"/>
    <property type="project" value="UniProtKB-KW"/>
</dbReference>
<reference evidence="6 8" key="2">
    <citation type="journal article" date="2013" name="Nature">
        <title>Insights into bilaterian evolution from three spiralian genomes.</title>
        <authorList>
            <person name="Simakov O."/>
            <person name="Marletaz F."/>
            <person name="Cho S.J."/>
            <person name="Edsinger-Gonzales E."/>
            <person name="Havlak P."/>
            <person name="Hellsten U."/>
            <person name="Kuo D.H."/>
            <person name="Larsson T."/>
            <person name="Lv J."/>
            <person name="Arendt D."/>
            <person name="Savage R."/>
            <person name="Osoegawa K."/>
            <person name="de Jong P."/>
            <person name="Grimwood J."/>
            <person name="Chapman J.A."/>
            <person name="Shapiro H."/>
            <person name="Aerts A."/>
            <person name="Otillar R.P."/>
            <person name="Terry A.Y."/>
            <person name="Boore J.L."/>
            <person name="Grigoriev I.V."/>
            <person name="Lindberg D.R."/>
            <person name="Seaver E.C."/>
            <person name="Weisblat D.A."/>
            <person name="Putnam N.H."/>
            <person name="Rokhsar D.S."/>
        </authorList>
    </citation>
    <scope>NUCLEOTIDE SEQUENCE</scope>
    <source>
        <strain evidence="6 8">I ESC-2004</strain>
    </source>
</reference>
<name>R7UVM6_CAPTE</name>
<evidence type="ECO:0000256" key="3">
    <source>
        <dbReference type="ARBA" id="ARBA00022833"/>
    </source>
</evidence>
<dbReference type="GO" id="GO:0005634">
    <property type="term" value="C:nucleus"/>
    <property type="evidence" value="ECO:0007669"/>
    <property type="project" value="TreeGrafter"/>
</dbReference>
<dbReference type="Gene3D" id="6.10.140.2220">
    <property type="match status" value="1"/>
</dbReference>
<dbReference type="Gene3D" id="1.25.40.970">
    <property type="match status" value="1"/>
</dbReference>
<dbReference type="PANTHER" id="PTHR12197">
    <property type="entry name" value="HISTONE-LYSINE N-METHYLTRANSFERASE SMYD"/>
    <property type="match status" value="1"/>
</dbReference>
<dbReference type="InterPro" id="IPR002893">
    <property type="entry name" value="Znf_MYND"/>
</dbReference>
<keyword evidence="3" id="KW-0862">Zinc</keyword>
<dbReference type="FunCoup" id="R7UVM6">
    <property type="interactions" value="663"/>
</dbReference>
<evidence type="ECO:0000259" key="5">
    <source>
        <dbReference type="PROSITE" id="PS50865"/>
    </source>
</evidence>
<dbReference type="InterPro" id="IPR046341">
    <property type="entry name" value="SET_dom_sf"/>
</dbReference>
<accession>R7UVM6</accession>
<dbReference type="AlphaFoldDB" id="R7UVM6"/>
<sequence length="441" mass="50772">MKLKRGETWVKEDPFVHVLSQTERDSRCDFCFRRPENDIQIPRCSSCKVVRFCNRKCQSSAWSVHKKECRSLKRVAPKIPTDSVRLIFRLLIKLESDIEDVEVFGKKRNWADLISHVDEVQEDQIRLQQFMVLMTTLKSFSENVMSMPSVEELFVIFGRVCVNSFSICDPEMNPIGVGVYIRQIKPCSVLDHSCRPNAVAVFEGTTLRIRCVEPVDSEQDLRISYIDTLDDTTTRRRNLQQQYYFNCLCGECKDSEKDLIKFSFNCTSVECKGHVTQVPADDRFSCDICGTTVDDVNLNQAAEKAQKIIKHLNELKKQREHESIRMKGLSCVSEMRAILHPYNVHFIKLCDLSLDACIETSQWDDALELGRLTVVAYRFYYGELHPSVGILLFKIGKILSYLADREALQFLKQAATVLRVTHGDDHSLYKDLAQLIDQNSN</sequence>
<dbReference type="SUPFAM" id="SSF144232">
    <property type="entry name" value="HIT/MYND zinc finger-like"/>
    <property type="match status" value="1"/>
</dbReference>
<evidence type="ECO:0000313" key="8">
    <source>
        <dbReference type="Proteomes" id="UP000014760"/>
    </source>
</evidence>
<dbReference type="Gene3D" id="2.170.270.10">
    <property type="entry name" value="SET domain"/>
    <property type="match status" value="1"/>
</dbReference>
<dbReference type="PROSITE" id="PS50865">
    <property type="entry name" value="ZF_MYND_2"/>
    <property type="match status" value="1"/>
</dbReference>
<keyword evidence="2 4" id="KW-0863">Zinc-finger</keyword>
<dbReference type="HOGENOM" id="CLU_018406_2_0_1"/>
<evidence type="ECO:0000256" key="1">
    <source>
        <dbReference type="ARBA" id="ARBA00022723"/>
    </source>
</evidence>
<evidence type="ECO:0000313" key="6">
    <source>
        <dbReference type="EMBL" id="ELU10312.1"/>
    </source>
</evidence>
<organism evidence="6">
    <name type="scientific">Capitella teleta</name>
    <name type="common">Polychaete worm</name>
    <dbReference type="NCBI Taxonomy" id="283909"/>
    <lineage>
        <taxon>Eukaryota</taxon>
        <taxon>Metazoa</taxon>
        <taxon>Spiralia</taxon>
        <taxon>Lophotrochozoa</taxon>
        <taxon>Annelida</taxon>
        <taxon>Polychaeta</taxon>
        <taxon>Sedentaria</taxon>
        <taxon>Scolecida</taxon>
        <taxon>Capitellidae</taxon>
        <taxon>Capitella</taxon>
    </lineage>
</organism>
<dbReference type="OrthoDB" id="265717at2759"/>
<dbReference type="STRING" id="283909.R7UVM6"/>
<dbReference type="EnsemblMetazoa" id="CapteT158133">
    <property type="protein sequence ID" value="CapteP158133"/>
    <property type="gene ID" value="CapteG158133"/>
</dbReference>
<dbReference type="OMA" id="LHMKLGK"/>
<evidence type="ECO:0000313" key="7">
    <source>
        <dbReference type="EnsemblMetazoa" id="CapteP158133"/>
    </source>
</evidence>
<keyword evidence="1" id="KW-0479">Metal-binding</keyword>
<gene>
    <name evidence="6" type="ORF">CAPTEDRAFT_158133</name>
</gene>
<reference evidence="7" key="3">
    <citation type="submission" date="2015-06" db="UniProtKB">
        <authorList>
            <consortium name="EnsemblMetazoa"/>
        </authorList>
    </citation>
    <scope>IDENTIFICATION</scope>
</reference>
<evidence type="ECO:0000256" key="4">
    <source>
        <dbReference type="PROSITE-ProRule" id="PRU00134"/>
    </source>
</evidence>
<dbReference type="PROSITE" id="PS01360">
    <property type="entry name" value="ZF_MYND_1"/>
    <property type="match status" value="1"/>
</dbReference>